<dbReference type="Gene3D" id="1.25.40.660">
    <property type="entry name" value="Vacuolar protein sorting-associated protein 35, helical subcomplex Vps35-C"/>
    <property type="match status" value="1"/>
</dbReference>
<evidence type="ECO:0000256" key="2">
    <source>
        <dbReference type="ARBA" id="ARBA00006536"/>
    </source>
</evidence>
<dbReference type="Pfam" id="PF03635">
    <property type="entry name" value="Vps35"/>
    <property type="match status" value="1"/>
</dbReference>
<name>A0A367JKU1_RHIST</name>
<dbReference type="InterPro" id="IPR042491">
    <property type="entry name" value="Vps35_C"/>
</dbReference>
<evidence type="ECO:0000256" key="5">
    <source>
        <dbReference type="ARBA" id="ARBA00023136"/>
    </source>
</evidence>
<evidence type="ECO:0000256" key="4">
    <source>
        <dbReference type="ARBA" id="ARBA00022927"/>
    </source>
</evidence>
<dbReference type="STRING" id="4846.A0A367JKU1"/>
<sequence>PVRGLFLLHYLGGMTRDFLPHNHDIEATIGFFLMNFVEMNKLWVRMQHVGHSRDKAKRESERKQLGTLVGTNLVRLSQLDIDLALYQTHILPGMLNEIVSCGDVMAQTYLMDVVIQIFPDEFHMDTLTPFLATTAQLHFNVDVKVIIMALLDRLASYAQHTTVKALFELFWDEIMQLVKTRQLPVQDQTSLFLSLANFSVHSYPDRLDYMDKILQFTHECTHHVQHSKLSDTHVLQLLLLPTKTWDVLTLISLKYYQPLLAIQSYGTRRTVALSILDTILTQERRIDQPEQVYQILEICHVLIKDNGFSQQLYPSEQQDDRDEHGWIARLVHLFYSDDQDVQFLLLSAARQQLEKDTGERIKAIFPSLIISCFKLAKRYHTHHVNPDKQMSTLYTFIHQIIMTLHRQSDASSASVQFSLMAGQNAFACGYTDVALDFYWMALRIYEKSVSHSRAQFDAIVYCIGSLLCSMHDDALVTKITLLGTKLLKRPDQSRAIYLSSHLWQHGRIAPQHVTELIELISSRMKYLSAPDQHPTTPSSSSLFEVNQDYIQRQLDQVKQLCRDRGVL</sequence>
<gene>
    <name evidence="6" type="primary">VPS35_1</name>
    <name evidence="6" type="ORF">CU098_000818</name>
</gene>
<dbReference type="AlphaFoldDB" id="A0A367JKU1"/>
<feature type="non-terminal residue" evidence="6">
    <location>
        <position position="1"/>
    </location>
</feature>
<dbReference type="Proteomes" id="UP000253551">
    <property type="component" value="Unassembled WGS sequence"/>
</dbReference>
<comment type="similarity">
    <text evidence="2">Belongs to the VPS35 family.</text>
</comment>
<dbReference type="GO" id="GO:0042147">
    <property type="term" value="P:retrograde transport, endosome to Golgi"/>
    <property type="evidence" value="ECO:0007669"/>
    <property type="project" value="InterPro"/>
</dbReference>
<evidence type="ECO:0000256" key="1">
    <source>
        <dbReference type="ARBA" id="ARBA00004170"/>
    </source>
</evidence>
<comment type="caution">
    <text evidence="6">The sequence shown here is derived from an EMBL/GenBank/DDBJ whole genome shotgun (WGS) entry which is preliminary data.</text>
</comment>
<dbReference type="GO" id="GO:0006886">
    <property type="term" value="P:intracellular protein transport"/>
    <property type="evidence" value="ECO:0007669"/>
    <property type="project" value="TreeGrafter"/>
</dbReference>
<dbReference type="GO" id="GO:0030906">
    <property type="term" value="C:retromer, cargo-selective complex"/>
    <property type="evidence" value="ECO:0007669"/>
    <property type="project" value="InterPro"/>
</dbReference>
<comment type="subcellular location">
    <subcellularLocation>
        <location evidence="1">Membrane</location>
        <topology evidence="1">Peripheral membrane protein</topology>
    </subcellularLocation>
</comment>
<keyword evidence="7" id="KW-1185">Reference proteome</keyword>
<evidence type="ECO:0000313" key="6">
    <source>
        <dbReference type="EMBL" id="RCH90548.1"/>
    </source>
</evidence>
<reference evidence="6 7" key="1">
    <citation type="journal article" date="2018" name="G3 (Bethesda)">
        <title>Phylogenetic and Phylogenomic Definition of Rhizopus Species.</title>
        <authorList>
            <person name="Gryganskyi A.P."/>
            <person name="Golan J."/>
            <person name="Dolatabadi S."/>
            <person name="Mondo S."/>
            <person name="Robb S."/>
            <person name="Idnurm A."/>
            <person name="Muszewska A."/>
            <person name="Steczkiewicz K."/>
            <person name="Masonjones S."/>
            <person name="Liao H.L."/>
            <person name="Gajdeczka M.T."/>
            <person name="Anike F."/>
            <person name="Vuek A."/>
            <person name="Anishchenko I.M."/>
            <person name="Voigt K."/>
            <person name="de Hoog G.S."/>
            <person name="Smith M.E."/>
            <person name="Heitman J."/>
            <person name="Vilgalys R."/>
            <person name="Stajich J.E."/>
        </authorList>
    </citation>
    <scope>NUCLEOTIDE SEQUENCE [LARGE SCALE GENOMIC DNA]</scope>
    <source>
        <strain evidence="6 7">LSU 92-RS-03</strain>
    </source>
</reference>
<keyword evidence="4" id="KW-0653">Protein transport</keyword>
<evidence type="ECO:0000313" key="7">
    <source>
        <dbReference type="Proteomes" id="UP000253551"/>
    </source>
</evidence>
<keyword evidence="5" id="KW-0472">Membrane</keyword>
<dbReference type="OrthoDB" id="10258141at2759"/>
<keyword evidence="3" id="KW-0813">Transport</keyword>
<organism evidence="6 7">
    <name type="scientific">Rhizopus stolonifer</name>
    <name type="common">Rhizopus nigricans</name>
    <dbReference type="NCBI Taxonomy" id="4846"/>
    <lineage>
        <taxon>Eukaryota</taxon>
        <taxon>Fungi</taxon>
        <taxon>Fungi incertae sedis</taxon>
        <taxon>Mucoromycota</taxon>
        <taxon>Mucoromycotina</taxon>
        <taxon>Mucoromycetes</taxon>
        <taxon>Mucorales</taxon>
        <taxon>Mucorineae</taxon>
        <taxon>Rhizopodaceae</taxon>
        <taxon>Rhizopus</taxon>
    </lineage>
</organism>
<evidence type="ECO:0000256" key="3">
    <source>
        <dbReference type="ARBA" id="ARBA00022448"/>
    </source>
</evidence>
<dbReference type="InterPro" id="IPR005378">
    <property type="entry name" value="Vps35"/>
</dbReference>
<dbReference type="PANTHER" id="PTHR11099:SF0">
    <property type="entry name" value="VACUOLAR PROTEIN SORTING-ASSOCIATED PROTEIN 35"/>
    <property type="match status" value="1"/>
</dbReference>
<dbReference type="GO" id="GO:0005829">
    <property type="term" value="C:cytosol"/>
    <property type="evidence" value="ECO:0007669"/>
    <property type="project" value="GOC"/>
</dbReference>
<accession>A0A367JKU1</accession>
<protein>
    <submittedName>
        <fullName evidence="6">Vacuolar protein sorting-associated protein 35</fullName>
    </submittedName>
</protein>
<proteinExistence type="inferred from homology"/>
<dbReference type="EMBL" id="PJQM01003140">
    <property type="protein sequence ID" value="RCH90548.1"/>
    <property type="molecule type" value="Genomic_DNA"/>
</dbReference>
<dbReference type="PANTHER" id="PTHR11099">
    <property type="entry name" value="VACUOLAR SORTING PROTEIN 35"/>
    <property type="match status" value="1"/>
</dbReference>
<dbReference type="GO" id="GO:0005770">
    <property type="term" value="C:late endosome"/>
    <property type="evidence" value="ECO:0007669"/>
    <property type="project" value="TreeGrafter"/>
</dbReference>